<dbReference type="PROSITE" id="PS51294">
    <property type="entry name" value="HTH_MYB"/>
    <property type="match status" value="1"/>
</dbReference>
<evidence type="ECO:0000259" key="2">
    <source>
        <dbReference type="PROSITE" id="PS50090"/>
    </source>
</evidence>
<feature type="domain" description="HTH myb-type" evidence="3">
    <location>
        <begin position="95"/>
        <end position="148"/>
    </location>
</feature>
<protein>
    <recommendedName>
        <fullName evidence="6">Myb-like domain-containing protein</fullName>
    </recommendedName>
</protein>
<accession>A0ABR3ZD78</accession>
<feature type="compositionally biased region" description="Acidic residues" evidence="1">
    <location>
        <begin position="77"/>
        <end position="92"/>
    </location>
</feature>
<evidence type="ECO:0000256" key="1">
    <source>
        <dbReference type="SAM" id="MobiDB-lite"/>
    </source>
</evidence>
<dbReference type="InterPro" id="IPR009057">
    <property type="entry name" value="Homeodomain-like_sf"/>
</dbReference>
<name>A0ABR3ZD78_9PEZI</name>
<evidence type="ECO:0000259" key="3">
    <source>
        <dbReference type="PROSITE" id="PS51294"/>
    </source>
</evidence>
<evidence type="ECO:0000313" key="4">
    <source>
        <dbReference type="EMBL" id="KAL1898630.1"/>
    </source>
</evidence>
<feature type="domain" description="Myb-like" evidence="2">
    <location>
        <begin position="95"/>
        <end position="144"/>
    </location>
</feature>
<dbReference type="Pfam" id="PF00249">
    <property type="entry name" value="Myb_DNA-binding"/>
    <property type="match status" value="1"/>
</dbReference>
<dbReference type="EMBL" id="JAWDJO010000031">
    <property type="protein sequence ID" value="KAL1898630.1"/>
    <property type="molecule type" value="Genomic_DNA"/>
</dbReference>
<reference evidence="4 5" key="1">
    <citation type="journal article" date="2024" name="IMA Fungus">
        <title>IMA Genome - F19 : A genome assembly and annotation guide to empower mycologists, including annotated draft genome sequences of Ceratocystis pirilliformis, Diaporthe australafricana, Fusarium ophioides, Paecilomyces lecythidis, and Sporothrix stenoceras.</title>
        <authorList>
            <person name="Aylward J."/>
            <person name="Wilson A.M."/>
            <person name="Visagie C.M."/>
            <person name="Spraker J."/>
            <person name="Barnes I."/>
            <person name="Buitendag C."/>
            <person name="Ceriani C."/>
            <person name="Del Mar Angel L."/>
            <person name="du Plessis D."/>
            <person name="Fuchs T."/>
            <person name="Gasser K."/>
            <person name="Kramer D."/>
            <person name="Li W."/>
            <person name="Munsamy K."/>
            <person name="Piso A."/>
            <person name="Price J.L."/>
            <person name="Sonnekus B."/>
            <person name="Thomas C."/>
            <person name="van der Nest A."/>
            <person name="van Dijk A."/>
            <person name="van Heerden A."/>
            <person name="van Vuuren N."/>
            <person name="Yilmaz N."/>
            <person name="Duong T.A."/>
            <person name="van der Merwe N.A."/>
            <person name="Wingfield M.J."/>
            <person name="Wingfield B.D."/>
        </authorList>
    </citation>
    <scope>NUCLEOTIDE SEQUENCE [LARGE SCALE GENOMIC DNA]</scope>
    <source>
        <strain evidence="4 5">CMW 12675</strain>
    </source>
</reference>
<dbReference type="Proteomes" id="UP001583280">
    <property type="component" value="Unassembled WGS sequence"/>
</dbReference>
<organism evidence="4 5">
    <name type="scientific">Ceratocystis pirilliformis</name>
    <dbReference type="NCBI Taxonomy" id="259994"/>
    <lineage>
        <taxon>Eukaryota</taxon>
        <taxon>Fungi</taxon>
        <taxon>Dikarya</taxon>
        <taxon>Ascomycota</taxon>
        <taxon>Pezizomycotina</taxon>
        <taxon>Sordariomycetes</taxon>
        <taxon>Hypocreomycetidae</taxon>
        <taxon>Microascales</taxon>
        <taxon>Ceratocystidaceae</taxon>
        <taxon>Ceratocystis</taxon>
    </lineage>
</organism>
<dbReference type="SMART" id="SM00717">
    <property type="entry name" value="SANT"/>
    <property type="match status" value="1"/>
</dbReference>
<feature type="compositionally biased region" description="Polar residues" evidence="1">
    <location>
        <begin position="1"/>
        <end position="15"/>
    </location>
</feature>
<keyword evidence="5" id="KW-1185">Reference proteome</keyword>
<dbReference type="Gene3D" id="1.10.10.60">
    <property type="entry name" value="Homeodomain-like"/>
    <property type="match status" value="1"/>
</dbReference>
<dbReference type="InterPro" id="IPR001005">
    <property type="entry name" value="SANT/Myb"/>
</dbReference>
<feature type="region of interest" description="Disordered" evidence="1">
    <location>
        <begin position="1"/>
        <end position="51"/>
    </location>
</feature>
<comment type="caution">
    <text evidence="4">The sequence shown here is derived from an EMBL/GenBank/DDBJ whole genome shotgun (WGS) entry which is preliminary data.</text>
</comment>
<feature type="region of interest" description="Disordered" evidence="1">
    <location>
        <begin position="73"/>
        <end position="102"/>
    </location>
</feature>
<feature type="compositionally biased region" description="Low complexity" evidence="1">
    <location>
        <begin position="20"/>
        <end position="31"/>
    </location>
</feature>
<dbReference type="PROSITE" id="PS50090">
    <property type="entry name" value="MYB_LIKE"/>
    <property type="match status" value="1"/>
</dbReference>
<gene>
    <name evidence="4" type="ORF">Cpir12675_001834</name>
</gene>
<dbReference type="CDD" id="cd00167">
    <property type="entry name" value="SANT"/>
    <property type="match status" value="1"/>
</dbReference>
<evidence type="ECO:0008006" key="6">
    <source>
        <dbReference type="Google" id="ProtNLM"/>
    </source>
</evidence>
<sequence length="363" mass="41185">MSRSSNISFSTSQRYNPLPVNRASVAANNNSTTYTQTATRGPYYSPVSEGRTPSAYVQNYDYYEIESSMKHHTADGVNDEFPDDEQDSEDDEEPRRRGKGVKWSAAEDSLLEELRRRRGRWCEIAKKFKGKSANACRKRYERIQQRKAISEKNAALDKTRVAVAYWEAREEMWKVLEARMPGMKWDKLERMCFEMGENDIRKRWKDATLNKPPTTTSISSSQIPLTDAPMALNMAPAYSQPHTSTHHMESLLVSEPVAHYGPSEVAMLPQTSTYTMPALSSAGYFPPVLSHGQSQHHTHYRTTMHHAQAQNQAYDSDVMGVRHISNSYLGHSGVNDTEFDNQRLPPASDIGINALVNRRSVNM</sequence>
<evidence type="ECO:0000313" key="5">
    <source>
        <dbReference type="Proteomes" id="UP001583280"/>
    </source>
</evidence>
<proteinExistence type="predicted"/>
<dbReference type="InterPro" id="IPR017930">
    <property type="entry name" value="Myb_dom"/>
</dbReference>
<dbReference type="SUPFAM" id="SSF46689">
    <property type="entry name" value="Homeodomain-like"/>
    <property type="match status" value="1"/>
</dbReference>